<sequence length="653" mass="69224">MHISQMDGLWWQPWVPAQPWMVFEDVSVGAGDVVYATAAEMSGPYLHWGVYELELDGDQLHPRNPPLPPEHQGIKLLEADPDQAGVVVAVSDVWNSPWPQDPRLWVSTDGGLSWSDRTATMPSRELSSLSFTDTGWLATFTFDNTGGEPGVYRSLDQGQSWIALAPYLPDLATDAAQDPTDPQRLVVTGEDGLHLSEDGGLNWQSGMAGTTGRHFSSVQFAPGGGVYVTEFLQGGLFHADASLHTLQRIAPQLGAMATTSVAINPADPVDVAALGHTSMYSVATSGDGGLTWGPGGVAPYHARQVRFGPDGRLYLAGRNHNSSLLVRDADGNWSGLMPHVGTLSDLHSLAFGASAQHMLVSARISTGSGSENQIRRSTDGGATWSVVHASSTPARDVSVVLNGSGPSGGRFLTLLADTVLHDPMLVLSTDGGQVWNPARGLPQGLRGAQVCTTGAGAPRAYLAARENNQQRLFRSSDDGLTWQPTAWQPGWPGAHIGRVTALRCDPDRADVVVMGGEYGTVLRSTDAGDSFALLGDDLAQRTHRINDFAASPAGLLYAATNEGSWAVELPDDAPVGPGNLVVTATGSHARPWMTLEWDGGQEQVMVRRNGALLAVVANTGSFQDRPAPRDMPASYQVCNADGSHCTGAAAARR</sequence>
<dbReference type="SUPFAM" id="SSF110296">
    <property type="entry name" value="Oligoxyloglucan reducing end-specific cellobiohydrolase"/>
    <property type="match status" value="2"/>
</dbReference>
<dbReference type="Gene3D" id="2.130.10.10">
    <property type="entry name" value="YVTN repeat-like/Quinoprotein amine dehydrogenase"/>
    <property type="match status" value="4"/>
</dbReference>
<dbReference type="AlphaFoldDB" id="A0A5C8KV58"/>
<keyword evidence="2" id="KW-1185">Reference proteome</keyword>
<comment type="caution">
    <text evidence="1">The sequence shown here is derived from an EMBL/GenBank/DDBJ whole genome shotgun (WGS) entry which is preliminary data.</text>
</comment>
<reference evidence="1 2" key="1">
    <citation type="submission" date="2019-08" db="EMBL/GenBank/DDBJ databases">
        <authorList>
            <person name="Karlyshev A.V."/>
        </authorList>
    </citation>
    <scope>NUCLEOTIDE SEQUENCE [LARGE SCALE GENOMIC DNA]</scope>
    <source>
        <strain evidence="1 2">Alg18-2.2</strain>
    </source>
</reference>
<dbReference type="OrthoDB" id="5711096at2"/>
<accession>A0A5C8KV58</accession>
<protein>
    <recommendedName>
        <fullName evidence="3">Exo-alpha-sialidase</fullName>
    </recommendedName>
</protein>
<dbReference type="PANTHER" id="PTHR43739:SF5">
    <property type="entry name" value="EXO-ALPHA-SIALIDASE"/>
    <property type="match status" value="1"/>
</dbReference>
<evidence type="ECO:0008006" key="3">
    <source>
        <dbReference type="Google" id="ProtNLM"/>
    </source>
</evidence>
<name>A0A5C8KV58_9GAMM</name>
<gene>
    <name evidence="1" type="ORF">FU658_00155</name>
</gene>
<dbReference type="RefSeq" id="WP_147890261.1">
    <property type="nucleotide sequence ID" value="NZ_VRTS01000001.1"/>
</dbReference>
<organism evidence="1 2">
    <name type="scientific">Alkalisalibacterium limincola</name>
    <dbReference type="NCBI Taxonomy" id="2699169"/>
    <lineage>
        <taxon>Bacteria</taxon>
        <taxon>Pseudomonadati</taxon>
        <taxon>Pseudomonadota</taxon>
        <taxon>Gammaproteobacteria</taxon>
        <taxon>Lysobacterales</taxon>
        <taxon>Lysobacteraceae</taxon>
        <taxon>Alkalisalibacterium</taxon>
    </lineage>
</organism>
<proteinExistence type="predicted"/>
<dbReference type="InterPro" id="IPR052025">
    <property type="entry name" value="Xyloglucanase_GH74"/>
</dbReference>
<evidence type="ECO:0000313" key="1">
    <source>
        <dbReference type="EMBL" id="TXK65589.1"/>
    </source>
</evidence>
<dbReference type="EMBL" id="VRTS01000001">
    <property type="protein sequence ID" value="TXK65589.1"/>
    <property type="molecule type" value="Genomic_DNA"/>
</dbReference>
<dbReference type="Proteomes" id="UP000321248">
    <property type="component" value="Unassembled WGS sequence"/>
</dbReference>
<dbReference type="InterPro" id="IPR015943">
    <property type="entry name" value="WD40/YVTN_repeat-like_dom_sf"/>
</dbReference>
<dbReference type="CDD" id="cd15482">
    <property type="entry name" value="Sialidase_non-viral"/>
    <property type="match status" value="1"/>
</dbReference>
<dbReference type="PANTHER" id="PTHR43739">
    <property type="entry name" value="XYLOGLUCANASE (EUROFUNG)"/>
    <property type="match status" value="1"/>
</dbReference>
<dbReference type="GO" id="GO:0010411">
    <property type="term" value="P:xyloglucan metabolic process"/>
    <property type="evidence" value="ECO:0007669"/>
    <property type="project" value="TreeGrafter"/>
</dbReference>
<evidence type="ECO:0000313" key="2">
    <source>
        <dbReference type="Proteomes" id="UP000321248"/>
    </source>
</evidence>